<protein>
    <recommendedName>
        <fullName evidence="1">DJ-1/PfpI domain-containing protein</fullName>
    </recommendedName>
</protein>
<dbReference type="Proteomes" id="UP000005147">
    <property type="component" value="Unassembled WGS sequence"/>
</dbReference>
<name>K1LHC7_9LACT</name>
<dbReference type="HOGENOM" id="CLU_000445_44_5_9"/>
<dbReference type="InterPro" id="IPR029062">
    <property type="entry name" value="Class_I_gatase-like"/>
</dbReference>
<dbReference type="EMBL" id="AGZE01000036">
    <property type="protein sequence ID" value="EKB54036.1"/>
    <property type="molecule type" value="Genomic_DNA"/>
</dbReference>
<accession>K1LHC7</accession>
<evidence type="ECO:0000313" key="3">
    <source>
        <dbReference type="Proteomes" id="UP000005147"/>
    </source>
</evidence>
<comment type="caution">
    <text evidence="2">The sequence shown here is derived from an EMBL/GenBank/DDBJ whole genome shotgun (WGS) entry which is preliminary data.</text>
</comment>
<dbReference type="PATRIC" id="fig|883112.3.peg.1332"/>
<proteinExistence type="predicted"/>
<dbReference type="SUPFAM" id="SSF52317">
    <property type="entry name" value="Class I glutamine amidotransferase-like"/>
    <property type="match status" value="1"/>
</dbReference>
<dbReference type="RefSeq" id="WP_006701974.1">
    <property type="nucleotide sequence ID" value="NZ_JH932301.1"/>
</dbReference>
<dbReference type="AlphaFoldDB" id="K1LHC7"/>
<reference evidence="2 3" key="1">
    <citation type="submission" date="2012-07" db="EMBL/GenBank/DDBJ databases">
        <title>The Genome Sequence of Facklamia ignava CCUG 37419.</title>
        <authorList>
            <consortium name="The Broad Institute Genome Sequencing Platform"/>
            <person name="Earl A."/>
            <person name="Ward D."/>
            <person name="Feldgarden M."/>
            <person name="Gevers D."/>
            <person name="Huys G."/>
            <person name="Walker B."/>
            <person name="Young S.K."/>
            <person name="Zeng Q."/>
            <person name="Gargeya S."/>
            <person name="Fitzgerald M."/>
            <person name="Haas B."/>
            <person name="Abouelleil A."/>
            <person name="Alvarado L."/>
            <person name="Arachchi H.M."/>
            <person name="Berlin A.M."/>
            <person name="Chapman S.B."/>
            <person name="Goldberg J."/>
            <person name="Griggs A."/>
            <person name="Gujja S."/>
            <person name="Hansen M."/>
            <person name="Howarth C."/>
            <person name="Imamovic A."/>
            <person name="Larimer J."/>
            <person name="McCowen C."/>
            <person name="Montmayeur A."/>
            <person name="Murphy C."/>
            <person name="Neiman D."/>
            <person name="Pearson M."/>
            <person name="Priest M."/>
            <person name="Roberts A."/>
            <person name="Saif S."/>
            <person name="Shea T."/>
            <person name="Sisk P."/>
            <person name="Sykes S."/>
            <person name="Wortman J."/>
            <person name="Nusbaum C."/>
            <person name="Birren B."/>
        </authorList>
    </citation>
    <scope>NUCLEOTIDE SEQUENCE [LARGE SCALE GENOMIC DNA]</scope>
    <source>
        <strain evidence="2 3">CCUG 37419</strain>
    </source>
</reference>
<feature type="domain" description="DJ-1/PfpI" evidence="1">
    <location>
        <begin position="4"/>
        <end position="109"/>
    </location>
</feature>
<dbReference type="STRING" id="883112.HMPREF9707_01337"/>
<organism evidence="2 3">
    <name type="scientific">Falseniella ignava CCUG 37419</name>
    <dbReference type="NCBI Taxonomy" id="883112"/>
    <lineage>
        <taxon>Bacteria</taxon>
        <taxon>Bacillati</taxon>
        <taxon>Bacillota</taxon>
        <taxon>Bacilli</taxon>
        <taxon>Lactobacillales</taxon>
        <taxon>Aerococcaceae</taxon>
        <taxon>Falseniella</taxon>
    </lineage>
</organism>
<dbReference type="eggNOG" id="COG0693">
    <property type="taxonomic scope" value="Bacteria"/>
</dbReference>
<evidence type="ECO:0000259" key="1">
    <source>
        <dbReference type="Pfam" id="PF01965"/>
    </source>
</evidence>
<keyword evidence="3" id="KW-1185">Reference proteome</keyword>
<gene>
    <name evidence="2" type="ORF">HMPREF9707_01337</name>
</gene>
<dbReference type="Pfam" id="PF01965">
    <property type="entry name" value="DJ-1_PfpI"/>
    <property type="match status" value="1"/>
</dbReference>
<sequence length="115" mass="13144">MKQRIALLVYPEFSLQEVGNLMALFRWYYDSPTDIISTDLSPVRSEEGVLVVPDKTTSGFKVEDYDCLILPGISDIRLSLDNHKLIQFLSELKNHPDFLIGAICSGPIFYQWLAY</sequence>
<dbReference type="Gene3D" id="3.40.50.880">
    <property type="match status" value="1"/>
</dbReference>
<evidence type="ECO:0000313" key="2">
    <source>
        <dbReference type="EMBL" id="EKB54036.1"/>
    </source>
</evidence>
<dbReference type="InterPro" id="IPR002818">
    <property type="entry name" value="DJ-1/PfpI"/>
</dbReference>